<keyword evidence="4" id="KW-1185">Reference proteome</keyword>
<dbReference type="RefSeq" id="WP_138088182.1">
    <property type="nucleotide sequence ID" value="NZ_VAUV01000018.1"/>
</dbReference>
<dbReference type="InterPro" id="IPR003961">
    <property type="entry name" value="FN3_dom"/>
</dbReference>
<sequence>MSTSGLRCCSNLSAVTGRVFAWSVGALASLGIAALNADEVPGTVDESFTVKAVQGGKITQLVQQPDGKVLVAGNFTKVNGTDRAWVIRLNTDGSVDESFNFTASPSWEFQITEMVLAVQPDGRILLFNNHSFASLIRLNVDGSSDSSFAPPAMHTSSGPEAHAILLQEDGKILVGGRFSTVNGTARSNLARINADGTLDTTFSLAVGGRVKMLQALENGSVLIGGEITTVGGTSVNKVAKINDSGQLDTSFAPALVPGVTSVNVAVVLEDGRLRLGGSRSGANSDPAGWVAGLLTNGEVDPSFNTWMSTEGIVEALVLRNLESSGYLIGGGFTDDNGTAQSAVQSLDQGGMPQVEAQQVDMVNSRASALLPLADGRVLVGGDVVTVGNQSRLGLARLQANLSLDHDHRLQFTHPRYPDSEDRMATLRLERLADGRVATMGRVDALISADGNTYQPVSPIGVLTAGRQIDEGFSAAPSGRPLTMAEAVASTQDGQLLIGGATDKKSPVATAPVSRFSSAGGWDETFLIQPSSLEWVGGLEVLPDGKVIGGGNANYFVPGLEGAVRRWLPDGQEDPEFAVTPVGKVNQVRRLPDGRILVIESQMIRRLRSNGEVDTGFKPVSFIGGFIEEVKLLPGDRLIAVGSFGAANGVLANRMVKLHADGSVDTSFNTWGGPNHTVHDVVVRKDGDIVIAGTFQMVDGMSCRFLMQLDSSGKRRPDFVTVEDLDGACYALLQDGDQAVLVGGSFQTFDGLAAEGLARVWLKPSGPAPAIPIPPEMQALAVSAYRAMLTWSIVPNAEGYVIERRVVGDTDWIPIHFPTGTMTSFEDDTVTALLAYEYRIRAWNSAGESAPVITDSITMPPNEGMLGTLLPGNELDLWRQGHIQSLARQTDGKILVGGNFSRAHGLLRKNIARLDSNGNLDESFVVEGGPSSEVLCIGVQSDGKIIIGGTFLRIGEVEQRFIARLLPNGTLDPTFAIQPGLDQGPGGSVRSLKVLPDDKIVVGGSFQNWAGDTTRGYVARLNADGSLDNTFDAARPNAPVNAVTVSPDGRVYLAGTFSNIVNRDGTSLRVTRLARLLVTGKVDESLGIIATSYNSTTASLAFHSLDLLPNSEIMAAGGFDMVNGINYAGLVRLQEDGTISPSFPVGIGSSGVVRSVTTLDANRVAIAGTFWSYGGERRDGFAIVSTGNVLQPGVPMLFPTSGEVVMALPDGNCLVGGEFRTAQETRHQSVAKVSTPTGTVDPSFYASFSRGGSVHRMLRLAEGGTLIMGNFSSVGGPDDLGVPHYGMLKLLPDDSIDPAFARGPGFEQTVRAVAETVDGKILVSGNFGRFGLNTIYRLARLHADGSFDDSFAPPTEGSSSLIYSILPEQDGKVTVGGELTSFAGQNRWQLARFSENGALLPDFSNFPSSNPKLTRKLHRDSQGRMLRAGNFNRMGTTLRSYLGRLLSDDTVDADFAPYSNGNVNDLYLDTEGRMTVAGSFTAVGPSQLVSGNLPRPGLARFFVNGEADHSFRTPLNTGSNVTGFAQGGEDNLLAFGTLNGLVSDRSLLVARFFEDGVHDQSFESPTLTSGAIVDAIAGENRVLIGGTFVDVNGEPRIGLAKLRLQPVQPPPDAPSGLTLSGLATGMITLTWGANPASNGYVLEGKQGGSSAWQVLHLGASEVLHYQHSGLAGGDTWSYRLKAFNAIGYSAYSPVLTAMVPGTFAQWLNAWGAASDASPTSDDDGDGITLFEEYARGLSPFSKDSAIGSTLVVEDNRLELTYFRAQPSLVYQVYRSDDLIDWTLIGVDQGGDGPWVTATTAITTTTPRRFLKLVVATAP</sequence>
<dbReference type="PANTHER" id="PTHR31778:SF2">
    <property type="entry name" value="BUD SITE SELECTION PROTEIN RAX2"/>
    <property type="match status" value="1"/>
</dbReference>
<comment type="caution">
    <text evidence="3">The sequence shown here is derived from an EMBL/GenBank/DDBJ whole genome shotgun (WGS) entry which is preliminary data.</text>
</comment>
<dbReference type="InterPro" id="IPR011043">
    <property type="entry name" value="Gal_Oxase/kelch_b-propeller"/>
</dbReference>
<proteinExistence type="predicted"/>
<dbReference type="InterPro" id="IPR013783">
    <property type="entry name" value="Ig-like_fold"/>
</dbReference>
<dbReference type="PROSITE" id="PS50853">
    <property type="entry name" value="FN3"/>
    <property type="match status" value="2"/>
</dbReference>
<dbReference type="Gene3D" id="2.80.10.50">
    <property type="match status" value="9"/>
</dbReference>
<dbReference type="InterPro" id="IPR036116">
    <property type="entry name" value="FN3_sf"/>
</dbReference>
<evidence type="ECO:0000259" key="2">
    <source>
        <dbReference type="PROSITE" id="PS50853"/>
    </source>
</evidence>
<dbReference type="OrthoDB" id="189305at2"/>
<accession>A0A5R8KAC4</accession>
<organism evidence="3 4">
    <name type="scientific">Phragmitibacter flavus</name>
    <dbReference type="NCBI Taxonomy" id="2576071"/>
    <lineage>
        <taxon>Bacteria</taxon>
        <taxon>Pseudomonadati</taxon>
        <taxon>Verrucomicrobiota</taxon>
        <taxon>Verrucomicrobiia</taxon>
        <taxon>Verrucomicrobiales</taxon>
        <taxon>Verrucomicrobiaceae</taxon>
        <taxon>Phragmitibacter</taxon>
    </lineage>
</organism>
<evidence type="ECO:0000313" key="4">
    <source>
        <dbReference type="Proteomes" id="UP000306196"/>
    </source>
</evidence>
<reference evidence="3 4" key="1">
    <citation type="submission" date="2019-05" db="EMBL/GenBank/DDBJ databases">
        <title>Verrucobacter flavum gen. nov., sp. nov. a new member of the family Verrucomicrobiaceae.</title>
        <authorList>
            <person name="Szuroczki S."/>
            <person name="Abbaszade G."/>
            <person name="Szabo A."/>
            <person name="Felfoldi T."/>
            <person name="Schumann P."/>
            <person name="Boka K."/>
            <person name="Keki Z."/>
            <person name="Toumi M."/>
            <person name="Toth E."/>
        </authorList>
    </citation>
    <scope>NUCLEOTIDE SEQUENCE [LARGE SCALE GENOMIC DNA]</scope>
    <source>
        <strain evidence="3 4">MG-N-17</strain>
    </source>
</reference>
<dbReference type="EMBL" id="VAUV01000018">
    <property type="protein sequence ID" value="TLD68865.1"/>
    <property type="molecule type" value="Genomic_DNA"/>
</dbReference>
<dbReference type="SUPFAM" id="SSF101898">
    <property type="entry name" value="NHL repeat"/>
    <property type="match status" value="2"/>
</dbReference>
<protein>
    <recommendedName>
        <fullName evidence="2">Fibronectin type-III domain-containing protein</fullName>
    </recommendedName>
</protein>
<dbReference type="Pfam" id="PF17164">
    <property type="entry name" value="DUF5122"/>
    <property type="match status" value="11"/>
</dbReference>
<name>A0A5R8KAC4_9BACT</name>
<dbReference type="InterPro" id="IPR013431">
    <property type="entry name" value="Delta_60_rpt"/>
</dbReference>
<dbReference type="CDD" id="cd00063">
    <property type="entry name" value="FN3"/>
    <property type="match status" value="2"/>
</dbReference>
<feature type="chain" id="PRO_5024305090" description="Fibronectin type-III domain-containing protein" evidence="1">
    <location>
        <begin position="29"/>
        <end position="1817"/>
    </location>
</feature>
<dbReference type="SUPFAM" id="SSF49265">
    <property type="entry name" value="Fibronectin type III"/>
    <property type="match status" value="1"/>
</dbReference>
<feature type="signal peptide" evidence="1">
    <location>
        <begin position="1"/>
        <end position="28"/>
    </location>
</feature>
<gene>
    <name evidence="3" type="ORF">FEM03_20540</name>
</gene>
<dbReference type="PANTHER" id="PTHR31778">
    <property type="entry name" value="BUD SITE SELECTION PROTEIN RAX2"/>
    <property type="match status" value="1"/>
</dbReference>
<evidence type="ECO:0000256" key="1">
    <source>
        <dbReference type="SAM" id="SignalP"/>
    </source>
</evidence>
<keyword evidence="1" id="KW-0732">Signal</keyword>
<feature type="domain" description="Fibronectin type-III" evidence="2">
    <location>
        <begin position="1612"/>
        <end position="1701"/>
    </location>
</feature>
<evidence type="ECO:0000313" key="3">
    <source>
        <dbReference type="EMBL" id="TLD68865.1"/>
    </source>
</evidence>
<dbReference type="SMART" id="SM00060">
    <property type="entry name" value="FN3"/>
    <property type="match status" value="2"/>
</dbReference>
<dbReference type="NCBIfam" id="TIGR02608">
    <property type="entry name" value="delta_60_rpt"/>
    <property type="match status" value="8"/>
</dbReference>
<dbReference type="Proteomes" id="UP000306196">
    <property type="component" value="Unassembled WGS sequence"/>
</dbReference>
<dbReference type="SUPFAM" id="SSF50965">
    <property type="entry name" value="Galactose oxidase, central domain"/>
    <property type="match status" value="1"/>
</dbReference>
<feature type="domain" description="Fibronectin type-III" evidence="2">
    <location>
        <begin position="772"/>
        <end position="861"/>
    </location>
</feature>
<dbReference type="GO" id="GO:1902929">
    <property type="term" value="C:plasma membrane of growing cell tip"/>
    <property type="evidence" value="ECO:0007669"/>
    <property type="project" value="TreeGrafter"/>
</dbReference>
<dbReference type="Gene3D" id="2.60.40.10">
    <property type="entry name" value="Immunoglobulins"/>
    <property type="match status" value="2"/>
</dbReference>